<dbReference type="GO" id="GO:0003866">
    <property type="term" value="F:3-phosphoshikimate 1-carboxyvinyltransferase activity"/>
    <property type="evidence" value="ECO:0007669"/>
    <property type="project" value="UniProtKB-UniRule"/>
</dbReference>
<feature type="binding site" evidence="7">
    <location>
        <position position="25"/>
    </location>
    <ligand>
        <name>3-phosphoshikimate</name>
        <dbReference type="ChEBI" id="CHEBI:145989"/>
    </ligand>
</feature>
<feature type="binding site" evidence="7">
    <location>
        <position position="24"/>
    </location>
    <ligand>
        <name>3-phosphoshikimate</name>
        <dbReference type="ChEBI" id="CHEBI:145989"/>
    </ligand>
</feature>
<dbReference type="PANTHER" id="PTHR21090:SF5">
    <property type="entry name" value="PENTAFUNCTIONAL AROM POLYPEPTIDE"/>
    <property type="match status" value="1"/>
</dbReference>
<feature type="binding site" evidence="7">
    <location>
        <position position="29"/>
    </location>
    <ligand>
        <name>3-phosphoshikimate</name>
        <dbReference type="ChEBI" id="CHEBI:145989"/>
    </ligand>
</feature>
<keyword evidence="5 7" id="KW-0057">Aromatic amino acid biosynthesis</keyword>
<dbReference type="PANTHER" id="PTHR21090">
    <property type="entry name" value="AROM/DEHYDROQUINATE SYNTHASE"/>
    <property type="match status" value="1"/>
</dbReference>
<feature type="binding site" evidence="7">
    <location>
        <position position="175"/>
    </location>
    <ligand>
        <name>3-phosphoshikimate</name>
        <dbReference type="ChEBI" id="CHEBI:145989"/>
    </ligand>
</feature>
<dbReference type="EC" id="2.5.1.19" evidence="7"/>
<protein>
    <recommendedName>
        <fullName evidence="7">3-phosphoshikimate 1-carboxyvinyltransferase</fullName>
        <ecNumber evidence="7">2.5.1.19</ecNumber>
    </recommendedName>
    <alternativeName>
        <fullName evidence="7">5-enolpyruvylshikimate-3-phosphate synthase</fullName>
        <shortName evidence="7">EPSP synthase</shortName>
        <shortName evidence="7">EPSPS</shortName>
    </alternativeName>
</protein>
<organism evidence="9 10">
    <name type="scientific">Reichenbachiella agariperforans</name>
    <dbReference type="NCBI Taxonomy" id="156994"/>
    <lineage>
        <taxon>Bacteria</taxon>
        <taxon>Pseudomonadati</taxon>
        <taxon>Bacteroidota</taxon>
        <taxon>Cytophagia</taxon>
        <taxon>Cytophagales</taxon>
        <taxon>Reichenbachiellaceae</taxon>
        <taxon>Reichenbachiella</taxon>
    </lineage>
</organism>
<evidence type="ECO:0000256" key="1">
    <source>
        <dbReference type="ARBA" id="ARBA00004811"/>
    </source>
</evidence>
<dbReference type="UniPathway" id="UPA00053">
    <property type="reaction ID" value="UER00089"/>
</dbReference>
<evidence type="ECO:0000256" key="6">
    <source>
        <dbReference type="ARBA" id="ARBA00044633"/>
    </source>
</evidence>
<dbReference type="CDD" id="cd01556">
    <property type="entry name" value="EPSP_synthase"/>
    <property type="match status" value="1"/>
</dbReference>
<dbReference type="GO" id="GO:0005737">
    <property type="term" value="C:cytoplasm"/>
    <property type="evidence" value="ECO:0007669"/>
    <property type="project" value="UniProtKB-SubCell"/>
</dbReference>
<evidence type="ECO:0000256" key="7">
    <source>
        <dbReference type="HAMAP-Rule" id="MF_00210"/>
    </source>
</evidence>
<keyword evidence="4 7" id="KW-0808">Transferase</keyword>
<dbReference type="GO" id="GO:0009423">
    <property type="term" value="P:chorismate biosynthetic process"/>
    <property type="evidence" value="ECO:0007669"/>
    <property type="project" value="UniProtKB-UniRule"/>
</dbReference>
<feature type="active site" description="Proton acceptor" evidence="7">
    <location>
        <position position="290"/>
    </location>
</feature>
<keyword evidence="10" id="KW-1185">Reference proteome</keyword>
<keyword evidence="3 7" id="KW-0028">Amino-acid biosynthesis</keyword>
<comment type="subunit">
    <text evidence="7">Monomer.</text>
</comment>
<evidence type="ECO:0000313" key="9">
    <source>
        <dbReference type="EMBL" id="SHK26475.1"/>
    </source>
</evidence>
<dbReference type="Proteomes" id="UP000184474">
    <property type="component" value="Unassembled WGS sequence"/>
</dbReference>
<feature type="binding site" evidence="7">
    <location>
        <position position="317"/>
    </location>
    <ligand>
        <name>3-phosphoshikimate</name>
        <dbReference type="ChEBI" id="CHEBI:145989"/>
    </ligand>
</feature>
<feature type="binding site" evidence="7">
    <location>
        <position position="72"/>
    </location>
    <ligand>
        <name>phosphoenolpyruvate</name>
        <dbReference type="ChEBI" id="CHEBI:58702"/>
    </ligand>
</feature>
<dbReference type="Gene3D" id="3.65.10.10">
    <property type="entry name" value="Enolpyruvate transferase domain"/>
    <property type="match status" value="2"/>
</dbReference>
<proteinExistence type="inferred from homology"/>
<comment type="subcellular location">
    <subcellularLocation>
        <location evidence="7">Cytoplasm</location>
    </subcellularLocation>
</comment>
<feature type="domain" description="Enolpyruvate transferase" evidence="8">
    <location>
        <begin position="61"/>
        <end position="401"/>
    </location>
</feature>
<feature type="binding site" evidence="7">
    <location>
        <position position="149"/>
    </location>
    <ligand>
        <name>3-phosphoshikimate</name>
        <dbReference type="ChEBI" id="CHEBI:145989"/>
    </ligand>
</feature>
<comment type="function">
    <text evidence="7">Catalyzes the transfer of the enolpyruvyl moiety of phosphoenolpyruvate (PEP) to the 5-hydroxyl of shikimate-3-phosphate (S3P) to produce enolpyruvyl shikimate-3-phosphate and inorganic phosphate.</text>
</comment>
<evidence type="ECO:0000256" key="3">
    <source>
        <dbReference type="ARBA" id="ARBA00022605"/>
    </source>
</evidence>
<comment type="catalytic activity">
    <reaction evidence="6">
        <text>3-phosphoshikimate + phosphoenolpyruvate = 5-O-(1-carboxyvinyl)-3-phosphoshikimate + phosphate</text>
        <dbReference type="Rhea" id="RHEA:21256"/>
        <dbReference type="ChEBI" id="CHEBI:43474"/>
        <dbReference type="ChEBI" id="CHEBI:57701"/>
        <dbReference type="ChEBI" id="CHEBI:58702"/>
        <dbReference type="ChEBI" id="CHEBI:145989"/>
        <dbReference type="EC" id="2.5.1.19"/>
    </reaction>
    <physiologicalReaction direction="left-to-right" evidence="6">
        <dbReference type="Rhea" id="RHEA:21257"/>
    </physiologicalReaction>
</comment>
<feature type="binding site" evidence="7">
    <location>
        <position position="100"/>
    </location>
    <ligand>
        <name>phosphoenolpyruvate</name>
        <dbReference type="ChEBI" id="CHEBI:58702"/>
    </ligand>
</feature>
<dbReference type="RefSeq" id="WP_073122591.1">
    <property type="nucleotide sequence ID" value="NZ_FRAA01000004.1"/>
</dbReference>
<evidence type="ECO:0000256" key="2">
    <source>
        <dbReference type="ARBA" id="ARBA00009948"/>
    </source>
</evidence>
<comment type="caution">
    <text evidence="7">Lacks conserved residue(s) required for the propagation of feature annotation.</text>
</comment>
<feature type="binding site" evidence="7">
    <location>
        <position position="368"/>
    </location>
    <ligand>
        <name>phosphoenolpyruvate</name>
        <dbReference type="ChEBI" id="CHEBI:58702"/>
    </ligand>
</feature>
<comment type="pathway">
    <text evidence="1 7">Metabolic intermediate biosynthesis; chorismate biosynthesis; chorismate from D-erythrose 4-phosphate and phosphoenolpyruvate: step 6/7.</text>
</comment>
<feature type="binding site" evidence="7">
    <location>
        <position position="147"/>
    </location>
    <ligand>
        <name>3-phosphoshikimate</name>
        <dbReference type="ChEBI" id="CHEBI:145989"/>
    </ligand>
</feature>
<dbReference type="GO" id="GO:0009073">
    <property type="term" value="P:aromatic amino acid family biosynthetic process"/>
    <property type="evidence" value="ECO:0007669"/>
    <property type="project" value="UniProtKB-KW"/>
</dbReference>
<dbReference type="InterPro" id="IPR036968">
    <property type="entry name" value="Enolpyruvate_Tfrase_sf"/>
</dbReference>
<evidence type="ECO:0000313" key="10">
    <source>
        <dbReference type="Proteomes" id="UP000184474"/>
    </source>
</evidence>
<feature type="binding site" evidence="7">
    <location>
        <position position="24"/>
    </location>
    <ligand>
        <name>phosphoenolpyruvate</name>
        <dbReference type="ChEBI" id="CHEBI:58702"/>
    </ligand>
</feature>
<dbReference type="SUPFAM" id="SSF55205">
    <property type="entry name" value="EPT/RTPC-like"/>
    <property type="match status" value="1"/>
</dbReference>
<dbReference type="Pfam" id="PF00275">
    <property type="entry name" value="EPSP_synthase"/>
    <property type="match status" value="1"/>
</dbReference>
<dbReference type="PIRSF" id="PIRSF000505">
    <property type="entry name" value="EPSPS"/>
    <property type="match status" value="1"/>
</dbReference>
<name>A0A1M6R1W1_REIAG</name>
<evidence type="ECO:0000256" key="4">
    <source>
        <dbReference type="ARBA" id="ARBA00022679"/>
    </source>
</evidence>
<dbReference type="EMBL" id="FRAA01000004">
    <property type="protein sequence ID" value="SHK26475.1"/>
    <property type="molecule type" value="Genomic_DNA"/>
</dbReference>
<keyword evidence="7" id="KW-0963">Cytoplasm</keyword>
<dbReference type="InterPro" id="IPR013792">
    <property type="entry name" value="RNA3'P_cycl/enolpyr_Trfase_a/b"/>
</dbReference>
<dbReference type="GO" id="GO:0008652">
    <property type="term" value="P:amino acid biosynthetic process"/>
    <property type="evidence" value="ECO:0007669"/>
    <property type="project" value="UniProtKB-KW"/>
</dbReference>
<dbReference type="AlphaFoldDB" id="A0A1M6R1W1"/>
<sequence length="411" mass="45173">MSDALFLAKHQAKLSLTVPLTSSKSESNRALLIQKLGGNQASLDNLSTARDTVTMKRLLSSDDEKLDVLDAGTVMRFMTAYLAMGSTQRQITGTPRMCKRPIKILAEALNDLGANISYLGEEGYPPLQFEPFQSQKTNSLTIPGNISSQYISALLMIAPTLPEGLTIHLEGEIYSRPYIEMTLNLMKHFGIDSQFEEQSITVASQNYQANSYTIESDWSGASYWYSLVSMASEAEVTLTGLREKSNQGDSAIAQIMEGIGVKSVFTDNAVTLTKCDHKAHMVIDFKSCPDLAQTVFVCAAVKGVSLEMTGLESLRIKETDRTAAMATELAKLGAKLEETKPGTWVLTPMPKDHVITAPVTFDSYDDHRMAMALAPVSMLCDVVINEPEVVVKSYPEYWDHLKMAGIQITEK</sequence>
<dbReference type="HAMAP" id="MF_00210">
    <property type="entry name" value="EPSP_synth"/>
    <property type="match status" value="1"/>
</dbReference>
<feature type="binding site" evidence="7">
    <location>
        <position position="392"/>
    </location>
    <ligand>
        <name>phosphoenolpyruvate</name>
        <dbReference type="ChEBI" id="CHEBI:58702"/>
    </ligand>
</feature>
<feature type="binding site" evidence="7">
    <location>
        <position position="148"/>
    </location>
    <ligand>
        <name>3-phosphoshikimate</name>
        <dbReference type="ChEBI" id="CHEBI:145989"/>
    </ligand>
</feature>
<feature type="binding site" evidence="7">
    <location>
        <position position="321"/>
    </location>
    <ligand>
        <name>phosphoenolpyruvate</name>
        <dbReference type="ChEBI" id="CHEBI:58702"/>
    </ligand>
</feature>
<comment type="similarity">
    <text evidence="2 7">Belongs to the EPSP synthase family.</text>
</comment>
<evidence type="ECO:0000259" key="8">
    <source>
        <dbReference type="Pfam" id="PF00275"/>
    </source>
</evidence>
<dbReference type="InterPro" id="IPR001986">
    <property type="entry name" value="Enolpyruvate_Tfrase_dom"/>
</dbReference>
<accession>A0A1M6R1W1</accession>
<dbReference type="STRING" id="156994.SAMN04488028_10412"/>
<feature type="binding site" evidence="7">
    <location>
        <position position="149"/>
    </location>
    <ligand>
        <name>phosphoenolpyruvate</name>
        <dbReference type="ChEBI" id="CHEBI:58702"/>
    </ligand>
</feature>
<evidence type="ECO:0000256" key="5">
    <source>
        <dbReference type="ARBA" id="ARBA00023141"/>
    </source>
</evidence>
<feature type="binding site" evidence="7">
    <location>
        <position position="290"/>
    </location>
    <ligand>
        <name>3-phosphoshikimate</name>
        <dbReference type="ChEBI" id="CHEBI:145989"/>
    </ligand>
</feature>
<dbReference type="InterPro" id="IPR006264">
    <property type="entry name" value="EPSP_synthase"/>
</dbReference>
<gene>
    <name evidence="7" type="primary">aroA</name>
    <name evidence="9" type="ORF">SAMN04488028_10412</name>
</gene>
<reference evidence="10" key="1">
    <citation type="submission" date="2016-11" db="EMBL/GenBank/DDBJ databases">
        <authorList>
            <person name="Varghese N."/>
            <person name="Submissions S."/>
        </authorList>
    </citation>
    <scope>NUCLEOTIDE SEQUENCE [LARGE SCALE GENOMIC DNA]</scope>
    <source>
        <strain evidence="10">DSM 26134</strain>
    </source>
</reference>